<dbReference type="SUPFAM" id="SSF75005">
    <property type="entry name" value="Arabinanase/levansucrase/invertase"/>
    <property type="match status" value="1"/>
</dbReference>
<dbReference type="Proteomes" id="UP000472355">
    <property type="component" value="Unassembled WGS sequence"/>
</dbReference>
<reference evidence="1 2" key="1">
    <citation type="submission" date="2019-02" db="EMBL/GenBank/DDBJ databases">
        <title>Genome sequencing of Clostridium botulinum clinical isolates.</title>
        <authorList>
            <person name="Brunt J."/>
            <person name="Van Vliet A.H.M."/>
            <person name="Stringer S.C."/>
            <person name="Grant K.A."/>
            <person name="Carter A.C."/>
            <person name="Peck M.W."/>
        </authorList>
    </citation>
    <scope>NUCLEOTIDE SEQUENCE [LARGE SCALE GENOMIC DNA]</scope>
    <source>
        <strain evidence="1 2">H113700579</strain>
    </source>
</reference>
<organism evidence="1 2">
    <name type="scientific">Clostridium botulinum</name>
    <dbReference type="NCBI Taxonomy" id="1491"/>
    <lineage>
        <taxon>Bacteria</taxon>
        <taxon>Bacillati</taxon>
        <taxon>Bacillota</taxon>
        <taxon>Clostridia</taxon>
        <taxon>Eubacteriales</taxon>
        <taxon>Clostridiaceae</taxon>
        <taxon>Clostridium</taxon>
    </lineage>
</organism>
<protein>
    <submittedName>
        <fullName evidence="1">Uncharacterized protein</fullName>
    </submittedName>
</protein>
<comment type="caution">
    <text evidence="1">The sequence shown here is derived from an EMBL/GenBank/DDBJ whole genome shotgun (WGS) entry which is preliminary data.</text>
</comment>
<dbReference type="EMBL" id="SGKU01000028">
    <property type="protein sequence ID" value="NFA43047.1"/>
    <property type="molecule type" value="Genomic_DNA"/>
</dbReference>
<evidence type="ECO:0000313" key="2">
    <source>
        <dbReference type="Proteomes" id="UP000472355"/>
    </source>
</evidence>
<dbReference type="InterPro" id="IPR023296">
    <property type="entry name" value="Glyco_hydro_beta-prop_sf"/>
</dbReference>
<sequence>MNRNIKRILIISFILMIALAIPVVNVISQGIIKKINPNMSNAEYSLEIASAYGDIEGYHPKVLNFDSNWNGYKYWMAFTPYPHADQSKENPHILASNDMINWEEPKGYKNPLEPKPEGDLKKVYNSDTHLVYRKDLNRLECYWRYVDDYSDKVIIYRKYTIDGVNWSEKEISLESTRSKNDCISPAIIFHNNLYKMWYVDNGYVVKYRESSDGVNWTQDVKINVTYNTPDMKSWHLDVIHTENGYEMLMSGFKKGQDRNTMNLYYTKSKDNVNWDTCKVILKHSIDKSSWDNRGIYRSSFFIKDGIYYVTYSGISTTETRGIGVSYGKNIDKLEGLTSKKRDDFIKLITK</sequence>
<accession>A0A6M0SQ30</accession>
<dbReference type="AlphaFoldDB" id="A0A6M0SQ30"/>
<name>A0A6M0SQ30_CLOBO</name>
<evidence type="ECO:0000313" key="1">
    <source>
        <dbReference type="EMBL" id="NFA43047.1"/>
    </source>
</evidence>
<gene>
    <name evidence="1" type="ORF">EXM65_10770</name>
</gene>
<dbReference type="Gene3D" id="2.115.10.20">
    <property type="entry name" value="Glycosyl hydrolase domain, family 43"/>
    <property type="match status" value="1"/>
</dbReference>
<proteinExistence type="predicted"/>